<gene>
    <name evidence="1" type="ORF">JG688_00017548</name>
</gene>
<sequence length="113" mass="13147">MGKITEFKAWHDNATIKGSTVLKIAQREGVELPSGTPLSREWLYRFQQRTGLLFSLRHGKGSLVDEKLIKEELKDLQDVVAGYHRRDVYNMDETAFYYRREPRGSLTTNKKET</sequence>
<dbReference type="Proteomes" id="UP000709295">
    <property type="component" value="Unassembled WGS sequence"/>
</dbReference>
<evidence type="ECO:0008006" key="3">
    <source>
        <dbReference type="Google" id="ProtNLM"/>
    </source>
</evidence>
<keyword evidence="2" id="KW-1185">Reference proteome</keyword>
<evidence type="ECO:0000313" key="2">
    <source>
        <dbReference type="Proteomes" id="UP000709295"/>
    </source>
</evidence>
<dbReference type="AlphaFoldDB" id="A0A8J5M191"/>
<evidence type="ECO:0000313" key="1">
    <source>
        <dbReference type="EMBL" id="KAG6943551.1"/>
    </source>
</evidence>
<reference evidence="1" key="1">
    <citation type="submission" date="2021-01" db="EMBL/GenBank/DDBJ databases">
        <title>Phytophthora aleatoria, a newly-described species from Pinus radiata is distinct from Phytophthora cactorum isolates based on comparative genomics.</title>
        <authorList>
            <person name="Mcdougal R."/>
            <person name="Panda P."/>
            <person name="Williams N."/>
            <person name="Studholme D.J."/>
        </authorList>
    </citation>
    <scope>NUCLEOTIDE SEQUENCE</scope>
    <source>
        <strain evidence="1">NZFS 4037</strain>
    </source>
</reference>
<organism evidence="1 2">
    <name type="scientific">Phytophthora aleatoria</name>
    <dbReference type="NCBI Taxonomy" id="2496075"/>
    <lineage>
        <taxon>Eukaryota</taxon>
        <taxon>Sar</taxon>
        <taxon>Stramenopiles</taxon>
        <taxon>Oomycota</taxon>
        <taxon>Peronosporomycetes</taxon>
        <taxon>Peronosporales</taxon>
        <taxon>Peronosporaceae</taxon>
        <taxon>Phytophthora</taxon>
    </lineage>
</organism>
<accession>A0A8J5M191</accession>
<dbReference type="EMBL" id="JAENGY010002668">
    <property type="protein sequence ID" value="KAG6943551.1"/>
    <property type="molecule type" value="Genomic_DNA"/>
</dbReference>
<name>A0A8J5M191_9STRA</name>
<proteinExistence type="predicted"/>
<comment type="caution">
    <text evidence="1">The sequence shown here is derived from an EMBL/GenBank/DDBJ whole genome shotgun (WGS) entry which is preliminary data.</text>
</comment>
<protein>
    <recommendedName>
        <fullName evidence="3">HTH CENPB-type domain-containing protein</fullName>
    </recommendedName>
</protein>